<reference evidence="17" key="1">
    <citation type="journal article" date="2019" name="Int. J. Syst. Evol. Microbiol.">
        <title>The Global Catalogue of Microorganisms (GCM) 10K type strain sequencing project: providing services to taxonomists for standard genome sequencing and annotation.</title>
        <authorList>
            <consortium name="The Broad Institute Genomics Platform"/>
            <consortium name="The Broad Institute Genome Sequencing Center for Infectious Disease"/>
            <person name="Wu L."/>
            <person name="Ma J."/>
        </authorList>
    </citation>
    <scope>NUCLEOTIDE SEQUENCE [LARGE SCALE GENOMIC DNA]</scope>
    <source>
        <strain evidence="17">CGMCC 1.15353</strain>
    </source>
</reference>
<keyword evidence="4 10" id="KW-0808">Transferase</keyword>
<dbReference type="InterPro" id="IPR022630">
    <property type="entry name" value="S-AdoMet_synt_C"/>
</dbReference>
<keyword evidence="17" id="KW-1185">Reference proteome</keyword>
<feature type="binding site" evidence="10">
    <location>
        <position position="276"/>
    </location>
    <ligand>
        <name>ATP</name>
        <dbReference type="ChEBI" id="CHEBI:30616"/>
        <note>ligand shared between two neighboring subunits</note>
    </ligand>
</feature>
<dbReference type="PROSITE" id="PS00376">
    <property type="entry name" value="ADOMET_SYNTHASE_1"/>
    <property type="match status" value="1"/>
</dbReference>
<dbReference type="Pfam" id="PF02773">
    <property type="entry name" value="S-AdoMet_synt_C"/>
    <property type="match status" value="1"/>
</dbReference>
<dbReference type="InterPro" id="IPR022628">
    <property type="entry name" value="S-AdoMet_synt_N"/>
</dbReference>
<feature type="binding site" description="in other chain" evidence="10">
    <location>
        <position position="17"/>
    </location>
    <ligand>
        <name>ATP</name>
        <dbReference type="ChEBI" id="CHEBI:30616"/>
        <note>ligand shared between two neighboring subunits</note>
    </ligand>
</feature>
<dbReference type="Proteomes" id="UP000642571">
    <property type="component" value="Unassembled WGS sequence"/>
</dbReference>
<comment type="subcellular location">
    <subcellularLocation>
        <location evidence="10 11">Cytoplasm</location>
    </subcellularLocation>
</comment>
<comment type="caution">
    <text evidence="16">The sequence shown here is derived from an EMBL/GenBank/DDBJ whole genome shotgun (WGS) entry which is preliminary data.</text>
</comment>
<sequence length="399" mass="43562">MAANRRLFTSESVTGGHPDKICDQISDAILDEILKNDPNARVACETTVTTGLVLVSGEISTNTYVDIQSIVRNTIKEIGYTRAKYGFDAETCAVLTAIDEQSPDIAAGVNEALEAREGQMTDKEIENIGAGDQGLMFGYANNETPELMPLPISLAHKLAKRLSDVRNDETVPYLRPDGKTQVTVEYDEQDRPVRIDTIVISTQHHPEITLEQIQKDLKEQVIAPIVPTELLDDQTKYFINPTGRFVIGGPQGDAGLTGRKIIVDTYGGYARHGGGAFSGKDATKVDRSAAYAARYVAKNIVAAGLADSCEVQLAYAIGVAQPVSISINTFGTGKVSEEALVEAVREKFDLRPAGIIKMLDLRRPIYRDTAAYGHFGRTDVEFPWEKTDKAEELKQLANL</sequence>
<evidence type="ECO:0000256" key="9">
    <source>
        <dbReference type="ARBA" id="ARBA00022958"/>
    </source>
</evidence>
<feature type="binding site" evidence="10">
    <location>
        <position position="253"/>
    </location>
    <ligand>
        <name>L-methionine</name>
        <dbReference type="ChEBI" id="CHEBI:57844"/>
        <note>ligand shared between two neighboring subunits</note>
    </ligand>
</feature>
<comment type="subunit">
    <text evidence="10">Homotetramer; dimer of dimers.</text>
</comment>
<evidence type="ECO:0000256" key="12">
    <source>
        <dbReference type="RuleBase" id="RU004462"/>
    </source>
</evidence>
<comment type="function">
    <text evidence="10">Catalyzes the formation of S-adenosylmethionine (AdoMet) from methionine and ATP. The overall synthetic reaction is composed of two sequential steps, AdoMet formation and the subsequent tripolyphosphate hydrolysis which occurs prior to release of AdoMet from the enzyme.</text>
</comment>
<evidence type="ECO:0000256" key="2">
    <source>
        <dbReference type="ARBA" id="ARBA00009685"/>
    </source>
</evidence>
<feature type="binding site" evidence="10">
    <location>
        <position position="19"/>
    </location>
    <ligand>
        <name>Mg(2+)</name>
        <dbReference type="ChEBI" id="CHEBI:18420"/>
    </ligand>
</feature>
<evidence type="ECO:0000313" key="16">
    <source>
        <dbReference type="EMBL" id="GGD05729.1"/>
    </source>
</evidence>
<name>A0ABQ1PXT6_9BACI</name>
<dbReference type="InterPro" id="IPR022629">
    <property type="entry name" value="S-AdoMet_synt_central"/>
</dbReference>
<dbReference type="Gene3D" id="3.30.300.10">
    <property type="match status" value="3"/>
</dbReference>
<comment type="similarity">
    <text evidence="2 10 12">Belongs to the AdoMet synthase family.</text>
</comment>
<comment type="catalytic activity">
    <reaction evidence="10">
        <text>L-methionine + ATP + H2O = S-adenosyl-L-methionine + phosphate + diphosphate</text>
        <dbReference type="Rhea" id="RHEA:21080"/>
        <dbReference type="ChEBI" id="CHEBI:15377"/>
        <dbReference type="ChEBI" id="CHEBI:30616"/>
        <dbReference type="ChEBI" id="CHEBI:33019"/>
        <dbReference type="ChEBI" id="CHEBI:43474"/>
        <dbReference type="ChEBI" id="CHEBI:57844"/>
        <dbReference type="ChEBI" id="CHEBI:59789"/>
        <dbReference type="EC" id="2.5.1.6"/>
    </reaction>
</comment>
<evidence type="ECO:0000256" key="8">
    <source>
        <dbReference type="ARBA" id="ARBA00022842"/>
    </source>
</evidence>
<evidence type="ECO:0000259" key="14">
    <source>
        <dbReference type="Pfam" id="PF02772"/>
    </source>
</evidence>
<keyword evidence="6 10" id="KW-0547">Nucleotide-binding</keyword>
<proteinExistence type="inferred from homology"/>
<dbReference type="CDD" id="cd18079">
    <property type="entry name" value="S-AdoMet_synt"/>
    <property type="match status" value="1"/>
</dbReference>
<feature type="region of interest" description="Flexible loop" evidence="10">
    <location>
        <begin position="101"/>
        <end position="111"/>
    </location>
</feature>
<feature type="binding site" description="in other chain" evidence="10">
    <location>
        <begin position="244"/>
        <end position="245"/>
    </location>
    <ligand>
        <name>ATP</name>
        <dbReference type="ChEBI" id="CHEBI:30616"/>
        <note>ligand shared between two neighboring subunits</note>
    </ligand>
</feature>
<feature type="domain" description="S-adenosylmethionine synthetase C-terminal" evidence="15">
    <location>
        <begin position="247"/>
        <end position="386"/>
    </location>
</feature>
<feature type="domain" description="S-adenosylmethionine synthetase N-terminal" evidence="13">
    <location>
        <begin position="6"/>
        <end position="103"/>
    </location>
</feature>
<keyword evidence="3 10" id="KW-0554">One-carbon metabolism</keyword>
<evidence type="ECO:0000256" key="5">
    <source>
        <dbReference type="ARBA" id="ARBA00022723"/>
    </source>
</evidence>
<dbReference type="RefSeq" id="WP_188651755.1">
    <property type="nucleotide sequence ID" value="NZ_BMIN01000004.1"/>
</dbReference>
<feature type="binding site" description="in other chain" evidence="10">
    <location>
        <begin position="259"/>
        <end position="260"/>
    </location>
    <ligand>
        <name>ATP</name>
        <dbReference type="ChEBI" id="CHEBI:30616"/>
        <note>ligand shared between two neighboring subunits</note>
    </ligand>
</feature>
<evidence type="ECO:0000256" key="3">
    <source>
        <dbReference type="ARBA" id="ARBA00022563"/>
    </source>
</evidence>
<dbReference type="PANTHER" id="PTHR11964">
    <property type="entry name" value="S-ADENOSYLMETHIONINE SYNTHETASE"/>
    <property type="match status" value="1"/>
</dbReference>
<evidence type="ECO:0000256" key="4">
    <source>
        <dbReference type="ARBA" id="ARBA00022679"/>
    </source>
</evidence>
<dbReference type="PROSITE" id="PS00377">
    <property type="entry name" value="ADOMET_SYNTHASE_2"/>
    <property type="match status" value="1"/>
</dbReference>
<evidence type="ECO:0000256" key="6">
    <source>
        <dbReference type="ARBA" id="ARBA00022741"/>
    </source>
</evidence>
<evidence type="ECO:0000259" key="13">
    <source>
        <dbReference type="Pfam" id="PF00438"/>
    </source>
</evidence>
<protein>
    <recommendedName>
        <fullName evidence="10">S-adenosylmethionine synthase</fullName>
        <shortName evidence="10">AdoMet synthase</shortName>
        <ecNumber evidence="10">2.5.1.6</ecNumber>
    </recommendedName>
    <alternativeName>
        <fullName evidence="10">MAT</fullName>
    </alternativeName>
    <alternativeName>
        <fullName evidence="10">Methionine adenosyltransferase</fullName>
    </alternativeName>
</protein>
<dbReference type="SUPFAM" id="SSF55973">
    <property type="entry name" value="S-adenosylmethionine synthetase"/>
    <property type="match status" value="3"/>
</dbReference>
<feature type="binding site" description="in other chain" evidence="10">
    <location>
        <position position="284"/>
    </location>
    <ligand>
        <name>L-methionine</name>
        <dbReference type="ChEBI" id="CHEBI:57844"/>
        <note>ligand shared between two neighboring subunits</note>
    </ligand>
</feature>
<dbReference type="InterPro" id="IPR002133">
    <property type="entry name" value="S-AdoMet_synthetase"/>
</dbReference>
<feature type="binding site" evidence="10">
    <location>
        <position position="253"/>
    </location>
    <ligand>
        <name>ATP</name>
        <dbReference type="ChEBI" id="CHEBI:30616"/>
        <note>ligand shared between two neighboring subunits</note>
    </ligand>
</feature>
<feature type="binding site" evidence="10">
    <location>
        <position position="280"/>
    </location>
    <ligand>
        <name>ATP</name>
        <dbReference type="ChEBI" id="CHEBI:30616"/>
        <note>ligand shared between two neighboring subunits</note>
    </ligand>
</feature>
<feature type="binding site" description="in other chain" evidence="10">
    <location>
        <position position="101"/>
    </location>
    <ligand>
        <name>L-methionine</name>
        <dbReference type="ChEBI" id="CHEBI:57844"/>
        <note>ligand shared between two neighboring subunits</note>
    </ligand>
</feature>
<dbReference type="PIRSF" id="PIRSF000497">
    <property type="entry name" value="MAT"/>
    <property type="match status" value="1"/>
</dbReference>
<feature type="binding site" evidence="10">
    <location>
        <position position="45"/>
    </location>
    <ligand>
        <name>K(+)</name>
        <dbReference type="ChEBI" id="CHEBI:29103"/>
    </ligand>
</feature>
<evidence type="ECO:0000256" key="11">
    <source>
        <dbReference type="RuleBase" id="RU000542"/>
    </source>
</evidence>
<feature type="domain" description="S-adenosylmethionine synthetase central" evidence="14">
    <location>
        <begin position="128"/>
        <end position="245"/>
    </location>
</feature>
<feature type="binding site" description="in other chain" evidence="10">
    <location>
        <begin position="177"/>
        <end position="179"/>
    </location>
    <ligand>
        <name>ATP</name>
        <dbReference type="ChEBI" id="CHEBI:30616"/>
        <note>ligand shared between two neighboring subunits</note>
    </ligand>
</feature>
<evidence type="ECO:0000259" key="15">
    <source>
        <dbReference type="Pfam" id="PF02773"/>
    </source>
</evidence>
<accession>A0ABQ1PXT6</accession>
<evidence type="ECO:0000313" key="17">
    <source>
        <dbReference type="Proteomes" id="UP000642571"/>
    </source>
</evidence>
<gene>
    <name evidence="10 16" type="primary">metK</name>
    <name evidence="16" type="ORF">GCM10011389_11560</name>
</gene>
<comment type="cofactor">
    <cofactor evidence="10">
        <name>K(+)</name>
        <dbReference type="ChEBI" id="CHEBI:29103"/>
    </cofactor>
    <text evidence="10">Binds 1 potassium ion per subunit.</text>
</comment>
<dbReference type="HAMAP" id="MF_00086">
    <property type="entry name" value="S_AdoMet_synth1"/>
    <property type="match status" value="1"/>
</dbReference>
<dbReference type="InterPro" id="IPR022636">
    <property type="entry name" value="S-AdoMet_synthetase_sfam"/>
</dbReference>
<evidence type="ECO:0000256" key="10">
    <source>
        <dbReference type="HAMAP-Rule" id="MF_00086"/>
    </source>
</evidence>
<keyword evidence="8 10" id="KW-0460">Magnesium</keyword>
<dbReference type="InterPro" id="IPR022631">
    <property type="entry name" value="ADOMET_SYNTHASE_CS"/>
</dbReference>
<dbReference type="NCBIfam" id="TIGR01034">
    <property type="entry name" value="metK"/>
    <property type="match status" value="1"/>
</dbReference>
<evidence type="ECO:0000256" key="7">
    <source>
        <dbReference type="ARBA" id="ARBA00022840"/>
    </source>
</evidence>
<evidence type="ECO:0000256" key="1">
    <source>
        <dbReference type="ARBA" id="ARBA00005224"/>
    </source>
</evidence>
<comment type="pathway">
    <text evidence="1 10">Amino-acid biosynthesis; S-adenosyl-L-methionine biosynthesis; S-adenosyl-L-methionine from L-methionine: step 1/1.</text>
</comment>
<keyword evidence="9 10" id="KW-0630">Potassium</keyword>
<dbReference type="Pfam" id="PF02772">
    <property type="entry name" value="S-AdoMet_synt_M"/>
    <property type="match status" value="1"/>
</dbReference>
<dbReference type="EC" id="2.5.1.6" evidence="10"/>
<keyword evidence="7 10" id="KW-0067">ATP-binding</keyword>
<dbReference type="Pfam" id="PF00438">
    <property type="entry name" value="S-AdoMet_synt_N"/>
    <property type="match status" value="1"/>
</dbReference>
<comment type="cofactor">
    <cofactor evidence="10">
        <name>Mg(2+)</name>
        <dbReference type="ChEBI" id="CHEBI:18420"/>
    </cofactor>
    <text evidence="10">Binds 2 divalent ions per subunit.</text>
</comment>
<keyword evidence="5 10" id="KW-0479">Metal-binding</keyword>
<organism evidence="16 17">
    <name type="scientific">Pontibacillus salipaludis</name>
    <dbReference type="NCBI Taxonomy" id="1697394"/>
    <lineage>
        <taxon>Bacteria</taxon>
        <taxon>Bacillati</taxon>
        <taxon>Bacillota</taxon>
        <taxon>Bacilli</taxon>
        <taxon>Bacillales</taxon>
        <taxon>Bacillaceae</taxon>
        <taxon>Pontibacillus</taxon>
    </lineage>
</organism>
<keyword evidence="10" id="KW-0963">Cytoplasm</keyword>
<dbReference type="EMBL" id="BMIN01000004">
    <property type="protein sequence ID" value="GGD05729.1"/>
    <property type="molecule type" value="Genomic_DNA"/>
</dbReference>
<feature type="binding site" description="in other chain" evidence="10">
    <location>
        <position position="58"/>
    </location>
    <ligand>
        <name>L-methionine</name>
        <dbReference type="ChEBI" id="CHEBI:57844"/>
        <note>ligand shared between two neighboring subunits</note>
    </ligand>
</feature>